<keyword evidence="3" id="KW-1185">Reference proteome</keyword>
<dbReference type="Proteomes" id="UP000836402">
    <property type="component" value="Unassembled WGS sequence"/>
</dbReference>
<gene>
    <name evidence="2" type="ORF">JKIAZH3_G1242</name>
</gene>
<accession>A0ABN7IL23</accession>
<feature type="compositionally biased region" description="Polar residues" evidence="1">
    <location>
        <begin position="105"/>
        <end position="124"/>
    </location>
</feature>
<feature type="compositionally biased region" description="Polar residues" evidence="1">
    <location>
        <begin position="333"/>
        <end position="343"/>
    </location>
</feature>
<organism evidence="2 3">
    <name type="scientific">Tilletia caries</name>
    <name type="common">wheat bunt fungus</name>
    <dbReference type="NCBI Taxonomy" id="13290"/>
    <lineage>
        <taxon>Eukaryota</taxon>
        <taxon>Fungi</taxon>
        <taxon>Dikarya</taxon>
        <taxon>Basidiomycota</taxon>
        <taxon>Ustilaginomycotina</taxon>
        <taxon>Exobasidiomycetes</taxon>
        <taxon>Tilletiales</taxon>
        <taxon>Tilletiaceae</taxon>
        <taxon>Tilletia</taxon>
    </lineage>
</organism>
<evidence type="ECO:0000313" key="2">
    <source>
        <dbReference type="EMBL" id="CAD6908696.1"/>
    </source>
</evidence>
<sequence>MSSNTCCFLRTAPPIVISPNPQDSTRLLGSKHRKDGSATETDLLCLPNTWADSWNDFNPKLFHYTWADGLNGLNLKRLGAESVSRCGAIDAVQSGFAPNAASVGDNASPQRSPSTPNSSSHQPQIPISALVNESIGSSTIAQDLGGVSVGSPLTSSFRPFVPLEVWEFCHRQPGGRAPCRDRDEDQRSGRMDIRNLNNAKKKAYADQAFISSHQRIAVIVPQFLGPKHGKDSSATETDLLSLSNTWADGWNGINPKRLRAASVSSCDATDAVVSYATKSTPMLSASSSVDIAWAPSSSIVPNQLERQGQDRQHTLLVTHPPPAPDAASSSDAMQITTPPQRSQ</sequence>
<reference evidence="2" key="1">
    <citation type="submission" date="2020-10" db="EMBL/GenBank/DDBJ databases">
        <authorList>
            <person name="Sedaghatjoo S."/>
        </authorList>
    </citation>
    <scope>NUCLEOTIDE SEQUENCE</scope>
    <source>
        <strain evidence="2">AZH3</strain>
    </source>
</reference>
<feature type="region of interest" description="Disordered" evidence="1">
    <location>
        <begin position="100"/>
        <end position="124"/>
    </location>
</feature>
<proteinExistence type="predicted"/>
<feature type="region of interest" description="Disordered" evidence="1">
    <location>
        <begin position="304"/>
        <end position="343"/>
    </location>
</feature>
<name>A0ABN7IL23_9BASI</name>
<evidence type="ECO:0000256" key="1">
    <source>
        <dbReference type="SAM" id="MobiDB-lite"/>
    </source>
</evidence>
<protein>
    <submittedName>
        <fullName evidence="2">Uncharacterized protein</fullName>
    </submittedName>
</protein>
<comment type="caution">
    <text evidence="2">The sequence shown here is derived from an EMBL/GenBank/DDBJ whole genome shotgun (WGS) entry which is preliminary data.</text>
</comment>
<dbReference type="EMBL" id="CAJHJG010001074">
    <property type="protein sequence ID" value="CAD6908696.1"/>
    <property type="molecule type" value="Genomic_DNA"/>
</dbReference>
<evidence type="ECO:0000313" key="3">
    <source>
        <dbReference type="Proteomes" id="UP000836402"/>
    </source>
</evidence>